<feature type="region of interest" description="Disordered" evidence="1">
    <location>
        <begin position="1"/>
        <end position="53"/>
    </location>
</feature>
<feature type="compositionally biased region" description="Polar residues" evidence="1">
    <location>
        <begin position="43"/>
        <end position="53"/>
    </location>
</feature>
<evidence type="ECO:0000256" key="1">
    <source>
        <dbReference type="SAM" id="MobiDB-lite"/>
    </source>
</evidence>
<dbReference type="AlphaFoldDB" id="A0A9X9M0Z3"/>
<gene>
    <name evidence="2" type="ORF">BN2614_LOCUS4</name>
</gene>
<evidence type="ECO:0000313" key="3">
    <source>
        <dbReference type="Proteomes" id="UP000269945"/>
    </source>
</evidence>
<evidence type="ECO:0000313" key="2">
    <source>
        <dbReference type="EMBL" id="VCX15619.1"/>
    </source>
</evidence>
<comment type="caution">
    <text evidence="2">The sequence shown here is derived from an EMBL/GenBank/DDBJ whole genome shotgun (WGS) entry which is preliminary data.</text>
</comment>
<protein>
    <submittedName>
        <fullName evidence="2">Uncharacterized protein</fullName>
    </submittedName>
</protein>
<accession>A0A9X9M0Z3</accession>
<proteinExistence type="predicted"/>
<sequence>MESKSVGESEGEARRMQAPETASTRSLGLFLPKPRRSLYRPGVTQSTTRGGFS</sequence>
<reference evidence="2 3" key="1">
    <citation type="submission" date="2018-10" db="EMBL/GenBank/DDBJ databases">
        <authorList>
            <person name="Ekblom R."/>
            <person name="Jareborg N."/>
        </authorList>
    </citation>
    <scope>NUCLEOTIDE SEQUENCE [LARGE SCALE GENOMIC DNA]</scope>
    <source>
        <tissue evidence="2">Muscle</tissue>
    </source>
</reference>
<dbReference type="Proteomes" id="UP000269945">
    <property type="component" value="Unassembled WGS sequence"/>
</dbReference>
<keyword evidence="3" id="KW-1185">Reference proteome</keyword>
<name>A0A9X9M0Z3_GULGU</name>
<feature type="compositionally biased region" description="Basic and acidic residues" evidence="1">
    <location>
        <begin position="1"/>
        <end position="17"/>
    </location>
</feature>
<organism evidence="2 3">
    <name type="scientific">Gulo gulo</name>
    <name type="common">Wolverine</name>
    <name type="synonym">Gluton</name>
    <dbReference type="NCBI Taxonomy" id="48420"/>
    <lineage>
        <taxon>Eukaryota</taxon>
        <taxon>Metazoa</taxon>
        <taxon>Chordata</taxon>
        <taxon>Craniata</taxon>
        <taxon>Vertebrata</taxon>
        <taxon>Euteleostomi</taxon>
        <taxon>Mammalia</taxon>
        <taxon>Eutheria</taxon>
        <taxon>Laurasiatheria</taxon>
        <taxon>Carnivora</taxon>
        <taxon>Caniformia</taxon>
        <taxon>Musteloidea</taxon>
        <taxon>Mustelidae</taxon>
        <taxon>Guloninae</taxon>
        <taxon>Gulo</taxon>
    </lineage>
</organism>
<dbReference type="EMBL" id="CYRY02035499">
    <property type="protein sequence ID" value="VCX15619.1"/>
    <property type="molecule type" value="Genomic_DNA"/>
</dbReference>